<reference evidence="2 3" key="2">
    <citation type="journal article" date="2009" name="PLoS ONE">
        <title>The photosynthetic apparatus and its regulation in the aerobic gammaproteobacterium Congregibacter litoralis gen. nov., sp. nov.</title>
        <authorList>
            <person name="Spring S."/>
            <person name="Lunsdorf H."/>
            <person name="Fuchs B.M."/>
            <person name="Tindall B.J."/>
        </authorList>
    </citation>
    <scope>NUCLEOTIDE SEQUENCE [LARGE SCALE GENOMIC DNA]</scope>
    <source>
        <strain evidence="2">KT71</strain>
    </source>
</reference>
<proteinExistence type="predicted"/>
<dbReference type="STRING" id="314285.KT71_002348"/>
<dbReference type="EMBL" id="AAOA02000001">
    <property type="protein sequence ID" value="ESZ89425.1"/>
    <property type="molecule type" value="Genomic_DNA"/>
</dbReference>
<keyword evidence="1" id="KW-0812">Transmembrane</keyword>
<dbReference type="HOGENOM" id="CLU_2155682_0_0_6"/>
<gene>
    <name evidence="2" type="ORF">KT71_002348</name>
</gene>
<keyword evidence="1" id="KW-0472">Membrane</keyword>
<evidence type="ECO:0000256" key="1">
    <source>
        <dbReference type="SAM" id="Phobius"/>
    </source>
</evidence>
<feature type="transmembrane region" description="Helical" evidence="1">
    <location>
        <begin position="62"/>
        <end position="81"/>
    </location>
</feature>
<organism evidence="2 3">
    <name type="scientific">Congregibacter litoralis KT71</name>
    <dbReference type="NCBI Taxonomy" id="314285"/>
    <lineage>
        <taxon>Bacteria</taxon>
        <taxon>Pseudomonadati</taxon>
        <taxon>Pseudomonadota</taxon>
        <taxon>Gammaproteobacteria</taxon>
        <taxon>Cellvibrionales</taxon>
        <taxon>Halieaceae</taxon>
        <taxon>Congregibacter</taxon>
    </lineage>
</organism>
<comment type="caution">
    <text evidence="2">The sequence shown here is derived from an EMBL/GenBank/DDBJ whole genome shotgun (WGS) entry which is preliminary data.</text>
</comment>
<dbReference type="AlphaFoldDB" id="V7HVP8"/>
<evidence type="ECO:0000313" key="2">
    <source>
        <dbReference type="EMBL" id="ESZ89425.1"/>
    </source>
</evidence>
<reference evidence="2 3" key="1">
    <citation type="journal article" date="2007" name="Proc. Natl. Acad. Sci. U.S.A.">
        <title>Characterization of a marine gammaproteobacterium capable of aerobic anoxygenic photosynthesis.</title>
        <authorList>
            <person name="Fuchs B.M."/>
            <person name="Spring S."/>
            <person name="Teeling H."/>
            <person name="Quast C."/>
            <person name="Wulf J."/>
            <person name="Schattenhofer M."/>
            <person name="Yan S."/>
            <person name="Ferriera S."/>
            <person name="Johnson J."/>
            <person name="Glockner F.O."/>
            <person name="Amann R."/>
        </authorList>
    </citation>
    <scope>NUCLEOTIDE SEQUENCE [LARGE SCALE GENOMIC DNA]</scope>
    <source>
        <strain evidence="2">KT71</strain>
    </source>
</reference>
<accession>V7HVP8</accession>
<sequence>MILGPSVTAVFSSNKPLHRRWFVLLSLIAAIGMITIGLVLWKAVGLSSLSSVADRVADAKPVLSGLRFIFIAVLAISWSQLPAFWGITGHDHGIEPGHWMALRWRVVGWLITVELVLGQNIL</sequence>
<dbReference type="Proteomes" id="UP000019205">
    <property type="component" value="Chromosome"/>
</dbReference>
<keyword evidence="1" id="KW-1133">Transmembrane helix</keyword>
<protein>
    <submittedName>
        <fullName evidence="2">Uncharacterized protein</fullName>
    </submittedName>
</protein>
<name>V7HVP8_9GAMM</name>
<keyword evidence="3" id="KW-1185">Reference proteome</keyword>
<evidence type="ECO:0000313" key="3">
    <source>
        <dbReference type="Proteomes" id="UP000019205"/>
    </source>
</evidence>
<feature type="transmembrane region" description="Helical" evidence="1">
    <location>
        <begin position="20"/>
        <end position="41"/>
    </location>
</feature>